<dbReference type="InterPro" id="IPR010987">
    <property type="entry name" value="Glutathione-S-Trfase_C-like"/>
</dbReference>
<evidence type="ECO:0000313" key="5">
    <source>
        <dbReference type="Proteomes" id="UP000007110"/>
    </source>
</evidence>
<dbReference type="GeneID" id="763157"/>
<sequence length="318" mass="36722">MSSVPVLYHAEASFYSQRARLSFAEKGIKYKSHVINLMAGEVHEEWFLRKINPKGQVPAMEHQGQFYRDSCDIIEYVDTLPSNKPKLCPDDSSDMSKKVGYYREKTGIHQCFCRLVWLIVPPSPDCQRLGSRFTAVGKNLTSLQEKSPDLVAGLSERKGNTDIIFDEEKVIAILNDVDGILGKSKRNCRNRKRDAEYWLCGKTFTIADIYLSCLLHRLTFVGQAERLFLSKRPLVTDYYNRVLLRKSFRKECVYANNMFWSMFMPMLRAKVKKARPFLFVVSAIAIGVIAYYKKEEIIDLGNEMFVKFRSLFPEVDTD</sequence>
<evidence type="ECO:0008006" key="6">
    <source>
        <dbReference type="Google" id="ProtNLM"/>
    </source>
</evidence>
<dbReference type="SFLD" id="SFLDS00019">
    <property type="entry name" value="Glutathione_Transferase_(cytos"/>
    <property type="match status" value="1"/>
</dbReference>
<dbReference type="GO" id="GO:0005741">
    <property type="term" value="C:mitochondrial outer membrane"/>
    <property type="evidence" value="ECO:0000318"/>
    <property type="project" value="GO_Central"/>
</dbReference>
<dbReference type="GO" id="GO:0006626">
    <property type="term" value="P:protein targeting to mitochondrion"/>
    <property type="evidence" value="ECO:0000318"/>
    <property type="project" value="GO_Central"/>
</dbReference>
<comment type="similarity">
    <text evidence="1">Belongs to the GST superfamily.</text>
</comment>
<name>A0A7M7NP64_STRPU</name>
<reference evidence="5" key="1">
    <citation type="submission" date="2015-02" db="EMBL/GenBank/DDBJ databases">
        <title>Genome sequencing for Strongylocentrotus purpuratus.</title>
        <authorList>
            <person name="Murali S."/>
            <person name="Liu Y."/>
            <person name="Vee V."/>
            <person name="English A."/>
            <person name="Wang M."/>
            <person name="Skinner E."/>
            <person name="Han Y."/>
            <person name="Muzny D.M."/>
            <person name="Worley K.C."/>
            <person name="Gibbs R.A."/>
        </authorList>
    </citation>
    <scope>NUCLEOTIDE SEQUENCE</scope>
</reference>
<dbReference type="PROSITE" id="PS50404">
    <property type="entry name" value="GST_NTER"/>
    <property type="match status" value="1"/>
</dbReference>
<proteinExistence type="inferred from homology"/>
<dbReference type="InterPro" id="IPR040079">
    <property type="entry name" value="Glutathione_S-Trfase"/>
</dbReference>
<dbReference type="InterPro" id="IPR036282">
    <property type="entry name" value="Glutathione-S-Trfase_C_sf"/>
</dbReference>
<reference evidence="4" key="2">
    <citation type="submission" date="2021-01" db="UniProtKB">
        <authorList>
            <consortium name="EnsemblMetazoa"/>
        </authorList>
    </citation>
    <scope>IDENTIFICATION</scope>
</reference>
<dbReference type="InterPro" id="IPR036249">
    <property type="entry name" value="Thioredoxin-like_sf"/>
</dbReference>
<dbReference type="Pfam" id="PF13417">
    <property type="entry name" value="GST_N_3"/>
    <property type="match status" value="1"/>
</dbReference>
<dbReference type="SUPFAM" id="SSF52833">
    <property type="entry name" value="Thioredoxin-like"/>
    <property type="match status" value="1"/>
</dbReference>
<dbReference type="PANTHER" id="PTHR44188">
    <property type="entry name" value="GDAP1, ISOFORM A"/>
    <property type="match status" value="1"/>
</dbReference>
<organism evidence="4 5">
    <name type="scientific">Strongylocentrotus purpuratus</name>
    <name type="common">Purple sea urchin</name>
    <dbReference type="NCBI Taxonomy" id="7668"/>
    <lineage>
        <taxon>Eukaryota</taxon>
        <taxon>Metazoa</taxon>
        <taxon>Echinodermata</taxon>
        <taxon>Eleutherozoa</taxon>
        <taxon>Echinozoa</taxon>
        <taxon>Echinoidea</taxon>
        <taxon>Euechinoidea</taxon>
        <taxon>Echinacea</taxon>
        <taxon>Camarodonta</taxon>
        <taxon>Echinidea</taxon>
        <taxon>Strongylocentrotidae</taxon>
        <taxon>Strongylocentrotus</taxon>
    </lineage>
</organism>
<accession>A0A7M7NP64</accession>
<evidence type="ECO:0000313" key="4">
    <source>
        <dbReference type="EnsemblMetazoa" id="XP_030839505"/>
    </source>
</evidence>
<dbReference type="Gene3D" id="1.20.1050.10">
    <property type="match status" value="1"/>
</dbReference>
<dbReference type="OrthoDB" id="249703at2759"/>
<feature type="domain" description="GST N-terminal" evidence="2">
    <location>
        <begin position="3"/>
        <end position="85"/>
    </location>
</feature>
<dbReference type="FunCoup" id="A0A7M7NP64">
    <property type="interactions" value="55"/>
</dbReference>
<dbReference type="Proteomes" id="UP000007110">
    <property type="component" value="Unassembled WGS sequence"/>
</dbReference>
<dbReference type="RefSeq" id="XP_030839505.1">
    <property type="nucleotide sequence ID" value="XM_030983645.1"/>
</dbReference>
<evidence type="ECO:0000259" key="2">
    <source>
        <dbReference type="PROSITE" id="PS50404"/>
    </source>
</evidence>
<dbReference type="SUPFAM" id="SSF47616">
    <property type="entry name" value="GST C-terminal domain-like"/>
    <property type="match status" value="1"/>
</dbReference>
<dbReference type="GO" id="GO:0000266">
    <property type="term" value="P:mitochondrial fission"/>
    <property type="evidence" value="ECO:0000318"/>
    <property type="project" value="GO_Central"/>
</dbReference>
<dbReference type="EnsemblMetazoa" id="XM_030983645">
    <property type="protein sequence ID" value="XP_030839505"/>
    <property type="gene ID" value="LOC763157"/>
</dbReference>
<dbReference type="OMA" id="MANEQLQ"/>
<dbReference type="CDD" id="cd00570">
    <property type="entry name" value="GST_N_family"/>
    <property type="match status" value="1"/>
</dbReference>
<evidence type="ECO:0000259" key="3">
    <source>
        <dbReference type="PROSITE" id="PS50405"/>
    </source>
</evidence>
<dbReference type="AlphaFoldDB" id="A0A7M7NP64"/>
<dbReference type="PROSITE" id="PS50405">
    <property type="entry name" value="GST_CTER"/>
    <property type="match status" value="1"/>
</dbReference>
<evidence type="ECO:0000256" key="1">
    <source>
        <dbReference type="ARBA" id="ARBA00007409"/>
    </source>
</evidence>
<dbReference type="KEGG" id="spu:763157"/>
<dbReference type="GO" id="GO:0008053">
    <property type="term" value="P:mitochondrial fusion"/>
    <property type="evidence" value="ECO:0000318"/>
    <property type="project" value="GO_Central"/>
</dbReference>
<keyword evidence="5" id="KW-1185">Reference proteome</keyword>
<dbReference type="InterPro" id="IPR004045">
    <property type="entry name" value="Glutathione_S-Trfase_N"/>
</dbReference>
<dbReference type="PANTHER" id="PTHR44188:SF1">
    <property type="entry name" value="GDAP1, ISOFORM A"/>
    <property type="match status" value="1"/>
</dbReference>
<dbReference type="Gene3D" id="3.40.30.10">
    <property type="entry name" value="Glutaredoxin"/>
    <property type="match status" value="1"/>
</dbReference>
<feature type="domain" description="GST C-terminal" evidence="3">
    <location>
        <begin position="90"/>
        <end position="277"/>
    </location>
</feature>
<dbReference type="InParanoid" id="A0A7M7NP64"/>
<dbReference type="Pfam" id="PF13410">
    <property type="entry name" value="GST_C_2"/>
    <property type="match status" value="1"/>
</dbReference>
<protein>
    <recommendedName>
        <fullName evidence="6">Ganglioside-induced differentiation-associated protein 1</fullName>
    </recommendedName>
</protein>